<keyword evidence="15" id="KW-0732">Signal</keyword>
<comment type="cofactor">
    <cofactor evidence="1 14">
        <name>heme</name>
        <dbReference type="ChEBI" id="CHEBI:30413"/>
    </cofactor>
</comment>
<organism evidence="16 17">
    <name type="scientific">Neodiprion lecontei</name>
    <name type="common">Redheaded pine sawfly</name>
    <dbReference type="NCBI Taxonomy" id="441921"/>
    <lineage>
        <taxon>Eukaryota</taxon>
        <taxon>Metazoa</taxon>
        <taxon>Ecdysozoa</taxon>
        <taxon>Arthropoda</taxon>
        <taxon>Hexapoda</taxon>
        <taxon>Insecta</taxon>
        <taxon>Pterygota</taxon>
        <taxon>Neoptera</taxon>
        <taxon>Endopterygota</taxon>
        <taxon>Hymenoptera</taxon>
        <taxon>Tenthredinoidea</taxon>
        <taxon>Diprionidae</taxon>
        <taxon>Diprioninae</taxon>
        <taxon>Neodiprion</taxon>
    </lineage>
</organism>
<evidence type="ECO:0000256" key="7">
    <source>
        <dbReference type="ARBA" id="ARBA00022723"/>
    </source>
</evidence>
<dbReference type="GO" id="GO:0006082">
    <property type="term" value="P:organic acid metabolic process"/>
    <property type="evidence" value="ECO:0007669"/>
    <property type="project" value="TreeGrafter"/>
</dbReference>
<dbReference type="RefSeq" id="XP_046593639.1">
    <property type="nucleotide sequence ID" value="XM_046737683.1"/>
</dbReference>
<dbReference type="RefSeq" id="XP_046593636.1">
    <property type="nucleotide sequence ID" value="XM_046737680.1"/>
</dbReference>
<evidence type="ECO:0000313" key="18">
    <source>
        <dbReference type="RefSeq" id="XP_046593632.1"/>
    </source>
</evidence>
<dbReference type="RefSeq" id="XP_046593638.1">
    <property type="nucleotide sequence ID" value="XM_046737682.1"/>
</dbReference>
<dbReference type="PRINTS" id="PR00463">
    <property type="entry name" value="EP450I"/>
</dbReference>
<feature type="binding site" description="axial binding residue" evidence="14">
    <location>
        <position position="438"/>
    </location>
    <ligand>
        <name>heme</name>
        <dbReference type="ChEBI" id="CHEBI:30413"/>
    </ligand>
    <ligandPart>
        <name>Fe</name>
        <dbReference type="ChEBI" id="CHEBI:18248"/>
    </ligandPart>
</feature>
<evidence type="ECO:0000256" key="3">
    <source>
        <dbReference type="ARBA" id="ARBA00004174"/>
    </source>
</evidence>
<dbReference type="GO" id="GO:0020037">
    <property type="term" value="F:heme binding"/>
    <property type="evidence" value="ECO:0007669"/>
    <property type="project" value="InterPro"/>
</dbReference>
<dbReference type="RefSeq" id="XP_046593635.1">
    <property type="nucleotide sequence ID" value="XM_046737679.1"/>
</dbReference>
<evidence type="ECO:0000256" key="8">
    <source>
        <dbReference type="ARBA" id="ARBA00022824"/>
    </source>
</evidence>
<dbReference type="InParanoid" id="A0A6J0BR56"/>
<comment type="function">
    <text evidence="2">May be involved in the metabolism of insect hormones and in the breakdown of synthetic insecticides.</text>
</comment>
<name>A0A6J0BR56_NEOLC</name>
<comment type="subcellular location">
    <subcellularLocation>
        <location evidence="4">Endoplasmic reticulum membrane</location>
        <topology evidence="4">Peripheral membrane protein</topology>
    </subcellularLocation>
    <subcellularLocation>
        <location evidence="3">Microsome membrane</location>
        <topology evidence="3">Peripheral membrane protein</topology>
    </subcellularLocation>
</comment>
<evidence type="ECO:0000256" key="9">
    <source>
        <dbReference type="ARBA" id="ARBA00022848"/>
    </source>
</evidence>
<protein>
    <submittedName>
        <fullName evidence="17 18 19">Cytochrome P450 306a1</fullName>
    </submittedName>
</protein>
<keyword evidence="8" id="KW-0256">Endoplasmic reticulum</keyword>
<dbReference type="GeneID" id="107222079"/>
<dbReference type="PANTHER" id="PTHR24300:SF403">
    <property type="entry name" value="CYTOCHROME P450 306A1"/>
    <property type="match status" value="1"/>
</dbReference>
<evidence type="ECO:0000256" key="12">
    <source>
        <dbReference type="ARBA" id="ARBA00023033"/>
    </source>
</evidence>
<dbReference type="Pfam" id="PF00067">
    <property type="entry name" value="p450"/>
    <property type="match status" value="1"/>
</dbReference>
<evidence type="ECO:0000313" key="23">
    <source>
        <dbReference type="RefSeq" id="XP_046593639.1"/>
    </source>
</evidence>
<feature type="signal peptide" evidence="15">
    <location>
        <begin position="1"/>
        <end position="19"/>
    </location>
</feature>
<dbReference type="GO" id="GO:0006805">
    <property type="term" value="P:xenobiotic metabolic process"/>
    <property type="evidence" value="ECO:0007669"/>
    <property type="project" value="TreeGrafter"/>
</dbReference>
<reference evidence="17" key="1">
    <citation type="submission" date="2025-04" db="UniProtKB">
        <authorList>
            <consortium name="RefSeq"/>
        </authorList>
    </citation>
    <scope>IDENTIFICATION</scope>
    <source>
        <tissue evidence="18 19">Thorax and Abdomen</tissue>
        <tissue evidence="17">Whole body</tissue>
    </source>
</reference>
<dbReference type="InterPro" id="IPR001128">
    <property type="entry name" value="Cyt_P450"/>
</dbReference>
<evidence type="ECO:0000313" key="22">
    <source>
        <dbReference type="RefSeq" id="XP_046593638.1"/>
    </source>
</evidence>
<evidence type="ECO:0000313" key="19">
    <source>
        <dbReference type="RefSeq" id="XP_046593635.1"/>
    </source>
</evidence>
<dbReference type="FunCoup" id="A0A6J0BR56">
    <property type="interactions" value="35"/>
</dbReference>
<dbReference type="OrthoDB" id="1844152at2759"/>
<evidence type="ECO:0000256" key="6">
    <source>
        <dbReference type="ARBA" id="ARBA00022617"/>
    </source>
</evidence>
<dbReference type="RefSeq" id="XP_015516777.1">
    <property type="nucleotide sequence ID" value="XM_015661291.1"/>
</dbReference>
<accession>A0A6J0BR56</accession>
<keyword evidence="9" id="KW-0492">Microsome</keyword>
<dbReference type="PRINTS" id="PR00385">
    <property type="entry name" value="P450"/>
</dbReference>
<evidence type="ECO:0000256" key="4">
    <source>
        <dbReference type="ARBA" id="ARBA00004406"/>
    </source>
</evidence>
<evidence type="ECO:0000313" key="20">
    <source>
        <dbReference type="RefSeq" id="XP_046593636.1"/>
    </source>
</evidence>
<evidence type="ECO:0000256" key="10">
    <source>
        <dbReference type="ARBA" id="ARBA00023002"/>
    </source>
</evidence>
<keyword evidence="11 14" id="KW-0408">Iron</keyword>
<keyword evidence="12" id="KW-0503">Monooxygenase</keyword>
<evidence type="ECO:0000313" key="21">
    <source>
        <dbReference type="RefSeq" id="XP_046593637.1"/>
    </source>
</evidence>
<dbReference type="CTD" id="32857"/>
<keyword evidence="16" id="KW-1185">Reference proteome</keyword>
<keyword evidence="13" id="KW-0472">Membrane</keyword>
<dbReference type="GO" id="GO:0016712">
    <property type="term" value="F:oxidoreductase activity, acting on paired donors, with incorporation or reduction of molecular oxygen, reduced flavin or flavoprotein as one donor, and incorporation of one atom of oxygen"/>
    <property type="evidence" value="ECO:0007669"/>
    <property type="project" value="TreeGrafter"/>
</dbReference>
<evidence type="ECO:0000256" key="11">
    <source>
        <dbReference type="ARBA" id="ARBA00023004"/>
    </source>
</evidence>
<gene>
    <name evidence="17 18 19 20 21 22 23" type="primary">LOC107222079</name>
</gene>
<dbReference type="FunFam" id="1.10.630.10:FF:000238">
    <property type="entry name" value="Cytochrome P450 2A6"/>
    <property type="match status" value="1"/>
</dbReference>
<keyword evidence="10" id="KW-0560">Oxidoreductase</keyword>
<dbReference type="PANTHER" id="PTHR24300">
    <property type="entry name" value="CYTOCHROME P450 508A4-RELATED"/>
    <property type="match status" value="1"/>
</dbReference>
<dbReference type="RefSeq" id="XP_046593632.1">
    <property type="nucleotide sequence ID" value="XM_046737676.1"/>
</dbReference>
<keyword evidence="6 14" id="KW-0349">Heme</keyword>
<dbReference type="GO" id="GO:0008395">
    <property type="term" value="F:steroid hydroxylase activity"/>
    <property type="evidence" value="ECO:0007669"/>
    <property type="project" value="TreeGrafter"/>
</dbReference>
<evidence type="ECO:0000256" key="15">
    <source>
        <dbReference type="SAM" id="SignalP"/>
    </source>
</evidence>
<evidence type="ECO:0000256" key="1">
    <source>
        <dbReference type="ARBA" id="ARBA00001971"/>
    </source>
</evidence>
<dbReference type="Proteomes" id="UP000829291">
    <property type="component" value="Chromosome 4"/>
</dbReference>
<evidence type="ECO:0000256" key="14">
    <source>
        <dbReference type="PIRSR" id="PIRSR602401-1"/>
    </source>
</evidence>
<evidence type="ECO:0000313" key="16">
    <source>
        <dbReference type="Proteomes" id="UP000829291"/>
    </source>
</evidence>
<evidence type="ECO:0000313" key="17">
    <source>
        <dbReference type="RefSeq" id="XP_015516777.1"/>
    </source>
</evidence>
<dbReference type="GO" id="GO:0005789">
    <property type="term" value="C:endoplasmic reticulum membrane"/>
    <property type="evidence" value="ECO:0007669"/>
    <property type="project" value="UniProtKB-SubCell"/>
</dbReference>
<dbReference type="RefSeq" id="XP_046593637.1">
    <property type="nucleotide sequence ID" value="XM_046737681.1"/>
</dbReference>
<dbReference type="InterPro" id="IPR002401">
    <property type="entry name" value="Cyt_P450_E_grp-I"/>
</dbReference>
<dbReference type="SUPFAM" id="SSF48264">
    <property type="entry name" value="Cytochrome P450"/>
    <property type="match status" value="1"/>
</dbReference>
<dbReference type="GO" id="GO:0005506">
    <property type="term" value="F:iron ion binding"/>
    <property type="evidence" value="ECO:0007669"/>
    <property type="project" value="InterPro"/>
</dbReference>
<evidence type="ECO:0000256" key="5">
    <source>
        <dbReference type="ARBA" id="ARBA00010617"/>
    </source>
</evidence>
<feature type="chain" id="PRO_5026759729" evidence="15">
    <location>
        <begin position="20"/>
        <end position="499"/>
    </location>
</feature>
<dbReference type="AlphaFoldDB" id="A0A6J0BR56"/>
<dbReference type="KEGG" id="nlo:107222079"/>
<evidence type="ECO:0000256" key="13">
    <source>
        <dbReference type="ARBA" id="ARBA00023136"/>
    </source>
</evidence>
<dbReference type="InterPro" id="IPR036396">
    <property type="entry name" value="Cyt_P450_sf"/>
</dbReference>
<dbReference type="InterPro" id="IPR050182">
    <property type="entry name" value="Cytochrome_P450_fam2"/>
</dbReference>
<dbReference type="Gene3D" id="1.10.630.10">
    <property type="entry name" value="Cytochrome P450"/>
    <property type="match status" value="1"/>
</dbReference>
<sequence length="499" mass="56054">MSLEYIVALCLFLAGLVLAVFLRSRRTDGVPPGPWGLPILGFLPWINPDAPHESFTILARKYGPVCGLRLGSLYTVLISEAHLVRQALAKDSLSGRAPLFVTHGIMHGYGLICADGDLWREQRKFVVGCLRNLGMVKIGSKRDKMESRILTAVEESVSKLKQRSANGGVDPYPTLHHCMGNLMNLLVFGRVWEEDDETWRWLQRLQEDGVKHIGVAGPLNFLPFLRHVPKYKNMMRFLVEGKLKTHDVYRAISEDRRKSGSARDSVLAMFEEETKRRLASGDIGHFSEPQKLHLLADLFGAGTDTTLTTLRWLLLFLAAYPREQDAAHNEMKAVLGPRPVELKDRPDLPRLEALIAETQRIRSVVPVGIPHGALEDSEIGGYLIPKGTMIVPLQWAIHMDPKNWKDPEEFRPARFIADDGSFAKPENFLPFQNGKRICVGEELAKMTLFLFAGRIIQSLKVSLYRSSDEAATFDLSGESGITLTPKHHRLIFSPRAIEQ</sequence>
<keyword evidence="7 14" id="KW-0479">Metal-binding</keyword>
<comment type="similarity">
    <text evidence="5">Belongs to the cytochrome P450 family.</text>
</comment>
<proteinExistence type="inferred from homology"/>
<evidence type="ECO:0000256" key="2">
    <source>
        <dbReference type="ARBA" id="ARBA00003690"/>
    </source>
</evidence>